<evidence type="ECO:0000256" key="2">
    <source>
        <dbReference type="ARBA" id="ARBA00022759"/>
    </source>
</evidence>
<dbReference type="NCBIfam" id="TIGR00632">
    <property type="entry name" value="vsr"/>
    <property type="match status" value="1"/>
</dbReference>
<dbReference type="REBASE" id="458876">
    <property type="entry name" value="V.Ban011ORF1970P"/>
</dbReference>
<protein>
    <submittedName>
        <fullName evidence="7">Very short patch repair endonuclease</fullName>
    </submittedName>
</protein>
<comment type="similarity">
    <text evidence="6">Belongs to the Vsr family.</text>
</comment>
<dbReference type="GO" id="GO:0006298">
    <property type="term" value="P:mismatch repair"/>
    <property type="evidence" value="ECO:0007669"/>
    <property type="project" value="InterPro"/>
</dbReference>
<dbReference type="Pfam" id="PF03852">
    <property type="entry name" value="Vsr"/>
    <property type="match status" value="1"/>
</dbReference>
<evidence type="ECO:0000256" key="5">
    <source>
        <dbReference type="ARBA" id="ARBA00023204"/>
    </source>
</evidence>
<keyword evidence="1" id="KW-0540">Nuclease</keyword>
<evidence type="ECO:0000313" key="7">
    <source>
        <dbReference type="EMBL" id="QQK02973.1"/>
    </source>
</evidence>
<organism evidence="7 8">
    <name type="scientific">Burkholderia anthina</name>
    <dbReference type="NCBI Taxonomy" id="179879"/>
    <lineage>
        <taxon>Bacteria</taxon>
        <taxon>Pseudomonadati</taxon>
        <taxon>Pseudomonadota</taxon>
        <taxon>Betaproteobacteria</taxon>
        <taxon>Burkholderiales</taxon>
        <taxon>Burkholderiaceae</taxon>
        <taxon>Burkholderia</taxon>
        <taxon>Burkholderia cepacia complex</taxon>
    </lineage>
</organism>
<dbReference type="Gene3D" id="3.40.960.10">
    <property type="entry name" value="VSR Endonuclease"/>
    <property type="match status" value="1"/>
</dbReference>
<dbReference type="AlphaFoldDB" id="A0A7T7AHM8"/>
<dbReference type="GO" id="GO:0016787">
    <property type="term" value="F:hydrolase activity"/>
    <property type="evidence" value="ECO:0007669"/>
    <property type="project" value="UniProtKB-KW"/>
</dbReference>
<keyword evidence="2 7" id="KW-0255">Endonuclease</keyword>
<evidence type="ECO:0000256" key="3">
    <source>
        <dbReference type="ARBA" id="ARBA00022763"/>
    </source>
</evidence>
<dbReference type="InterPro" id="IPR011335">
    <property type="entry name" value="Restrct_endonuc-II-like"/>
</dbReference>
<keyword evidence="5" id="KW-0234">DNA repair</keyword>
<dbReference type="CDD" id="cd00221">
    <property type="entry name" value="Vsr"/>
    <property type="match status" value="1"/>
</dbReference>
<accession>A0A7T7AHM8</accession>
<dbReference type="GO" id="GO:0004519">
    <property type="term" value="F:endonuclease activity"/>
    <property type="evidence" value="ECO:0007669"/>
    <property type="project" value="UniProtKB-KW"/>
</dbReference>
<dbReference type="EMBL" id="CP066769">
    <property type="protein sequence ID" value="QQK02973.1"/>
    <property type="molecule type" value="Genomic_DNA"/>
</dbReference>
<evidence type="ECO:0000313" key="8">
    <source>
        <dbReference type="Proteomes" id="UP000596205"/>
    </source>
</evidence>
<dbReference type="Proteomes" id="UP000596205">
    <property type="component" value="Chromosome 1"/>
</dbReference>
<dbReference type="SUPFAM" id="SSF52980">
    <property type="entry name" value="Restriction endonuclease-like"/>
    <property type="match status" value="1"/>
</dbReference>
<evidence type="ECO:0000256" key="4">
    <source>
        <dbReference type="ARBA" id="ARBA00022801"/>
    </source>
</evidence>
<gene>
    <name evidence="7" type="ORF">JFN94_02000</name>
</gene>
<evidence type="ECO:0000256" key="6">
    <source>
        <dbReference type="ARBA" id="ARBA00029466"/>
    </source>
</evidence>
<dbReference type="RefSeq" id="WP_199568589.1">
    <property type="nucleotide sequence ID" value="NZ_CP066769.1"/>
</dbReference>
<sequence length="140" mass="16683">MVDNMTPAQRRATMSKIRGRDTQLELAVRRELHRRGHRYRVHVAWLPGKPDIVFTRVKLVVFVDGDFWHGWRFDQWQAKLGPYWKEKIAGNIARDGRNAATLRNEGWSVMRIWEHEIKADRARCIDRIERKLSRLRARLG</sequence>
<keyword evidence="3" id="KW-0227">DNA damage</keyword>
<keyword evidence="4" id="KW-0378">Hydrolase</keyword>
<proteinExistence type="inferred from homology"/>
<name>A0A7T7AHM8_9BURK</name>
<dbReference type="InterPro" id="IPR004603">
    <property type="entry name" value="DNA_mismatch_endonuc_vsr"/>
</dbReference>
<reference evidence="7 8" key="1">
    <citation type="submission" date="2020-12" db="EMBL/GenBank/DDBJ databases">
        <title>Complete genome sequence of Burkholderia anthina BJQ0011.</title>
        <authorList>
            <person name="Xu Y."/>
        </authorList>
    </citation>
    <scope>NUCLEOTIDE SEQUENCE [LARGE SCALE GENOMIC DNA]</scope>
    <source>
        <strain evidence="7 8">BJQ0011</strain>
    </source>
</reference>
<dbReference type="KEGG" id="bann:JFN94_02000"/>
<evidence type="ECO:0000256" key="1">
    <source>
        <dbReference type="ARBA" id="ARBA00022722"/>
    </source>
</evidence>